<evidence type="ECO:0000313" key="8">
    <source>
        <dbReference type="EMBL" id="RNI25285.1"/>
    </source>
</evidence>
<evidence type="ECO:0000256" key="6">
    <source>
        <dbReference type="SAM" id="MobiDB-lite"/>
    </source>
</evidence>
<name>A0A3M9MJC4_9MICO</name>
<keyword evidence="9" id="KW-1185">Reference proteome</keyword>
<evidence type="ECO:0000256" key="2">
    <source>
        <dbReference type="ARBA" id="ARBA00005582"/>
    </source>
</evidence>
<dbReference type="Pfam" id="PF00293">
    <property type="entry name" value="NUDIX"/>
    <property type="match status" value="1"/>
</dbReference>
<dbReference type="SUPFAM" id="SSF55811">
    <property type="entry name" value="Nudix"/>
    <property type="match status" value="1"/>
</dbReference>
<dbReference type="CDD" id="cd04685">
    <property type="entry name" value="NUDIX_Hydrolase"/>
    <property type="match status" value="1"/>
</dbReference>
<sequence>MLGGSHAVQSMHAHRHPARPPKGSARSHPSGIRQYGGMPLHLRESVRALVLDPDDSVLLVHFDWPGLGISGGFWATPGGGVEPGETRLEALQRELREEIGLEIGTLGPEVWTLNGVFEMGEWDGQIDHVHLCRTDHFEPSPSFSAAQLKAENVHEIRWWSTEEIESGAATFGPARLPGILRELREGGTPETPVILDGF</sequence>
<evidence type="ECO:0000259" key="7">
    <source>
        <dbReference type="PROSITE" id="PS51462"/>
    </source>
</evidence>
<dbReference type="EMBL" id="RJJQ01000001">
    <property type="protein sequence ID" value="RNI25285.1"/>
    <property type="molecule type" value="Genomic_DNA"/>
</dbReference>
<keyword evidence="3 5" id="KW-0378">Hydrolase</keyword>
<dbReference type="PROSITE" id="PS51462">
    <property type="entry name" value="NUDIX"/>
    <property type="match status" value="1"/>
</dbReference>
<dbReference type="AlphaFoldDB" id="A0A3M9MJC4"/>
<feature type="domain" description="Nudix hydrolase" evidence="7">
    <location>
        <begin position="41"/>
        <end position="181"/>
    </location>
</feature>
<accession>A0A3M9MJC4</accession>
<feature type="region of interest" description="Disordered" evidence="6">
    <location>
        <begin position="1"/>
        <end position="34"/>
    </location>
</feature>
<comment type="similarity">
    <text evidence="2 5">Belongs to the Nudix hydrolase family.</text>
</comment>
<evidence type="ECO:0000256" key="1">
    <source>
        <dbReference type="ARBA" id="ARBA00001946"/>
    </source>
</evidence>
<evidence type="ECO:0000256" key="4">
    <source>
        <dbReference type="ARBA" id="ARBA00022842"/>
    </source>
</evidence>
<proteinExistence type="inferred from homology"/>
<evidence type="ECO:0000313" key="9">
    <source>
        <dbReference type="Proteomes" id="UP000271678"/>
    </source>
</evidence>
<evidence type="ECO:0000256" key="3">
    <source>
        <dbReference type="ARBA" id="ARBA00022801"/>
    </source>
</evidence>
<dbReference type="Proteomes" id="UP000271678">
    <property type="component" value="Unassembled WGS sequence"/>
</dbReference>
<dbReference type="Gene3D" id="3.90.79.10">
    <property type="entry name" value="Nucleoside Triphosphate Pyrophosphohydrolase"/>
    <property type="match status" value="1"/>
</dbReference>
<keyword evidence="4" id="KW-0460">Magnesium</keyword>
<evidence type="ECO:0000256" key="5">
    <source>
        <dbReference type="RuleBase" id="RU003476"/>
    </source>
</evidence>
<dbReference type="InterPro" id="IPR020476">
    <property type="entry name" value="Nudix_hydrolase"/>
</dbReference>
<dbReference type="InterPro" id="IPR020084">
    <property type="entry name" value="NUDIX_hydrolase_CS"/>
</dbReference>
<dbReference type="GO" id="GO:0016787">
    <property type="term" value="F:hydrolase activity"/>
    <property type="evidence" value="ECO:0007669"/>
    <property type="project" value="UniProtKB-KW"/>
</dbReference>
<comment type="caution">
    <text evidence="8">The sequence shown here is derived from an EMBL/GenBank/DDBJ whole genome shotgun (WGS) entry which is preliminary data.</text>
</comment>
<dbReference type="InterPro" id="IPR000086">
    <property type="entry name" value="NUDIX_hydrolase_dom"/>
</dbReference>
<gene>
    <name evidence="8" type="ORF">EFY87_01210</name>
</gene>
<dbReference type="InterPro" id="IPR015797">
    <property type="entry name" value="NUDIX_hydrolase-like_dom_sf"/>
</dbReference>
<protein>
    <submittedName>
        <fullName evidence="8">NUDIX domain-containing protein</fullName>
    </submittedName>
</protein>
<dbReference type="PRINTS" id="PR00502">
    <property type="entry name" value="NUDIXFAMILY"/>
</dbReference>
<reference evidence="8 9" key="1">
    <citation type="submission" date="2018-11" db="EMBL/GenBank/DDBJ databases">
        <title>Draft genome of Simplicispira Flexivirga sp. BO-16.</title>
        <authorList>
            <person name="Im W.T."/>
        </authorList>
    </citation>
    <scope>NUCLEOTIDE SEQUENCE [LARGE SCALE GENOMIC DNA]</scope>
    <source>
        <strain evidence="8 9">BO-16</strain>
    </source>
</reference>
<comment type="cofactor">
    <cofactor evidence="1">
        <name>Mg(2+)</name>
        <dbReference type="ChEBI" id="CHEBI:18420"/>
    </cofactor>
</comment>
<organism evidence="8 9">
    <name type="scientific">Flexivirga caeni</name>
    <dbReference type="NCBI Taxonomy" id="2294115"/>
    <lineage>
        <taxon>Bacteria</taxon>
        <taxon>Bacillati</taxon>
        <taxon>Actinomycetota</taxon>
        <taxon>Actinomycetes</taxon>
        <taxon>Micrococcales</taxon>
        <taxon>Dermacoccaceae</taxon>
        <taxon>Flexivirga</taxon>
    </lineage>
</organism>
<dbReference type="PANTHER" id="PTHR43046">
    <property type="entry name" value="GDP-MANNOSE MANNOSYL HYDROLASE"/>
    <property type="match status" value="1"/>
</dbReference>
<dbReference type="PANTHER" id="PTHR43046:SF12">
    <property type="entry name" value="GDP-MANNOSE MANNOSYL HYDROLASE"/>
    <property type="match status" value="1"/>
</dbReference>
<dbReference type="PROSITE" id="PS00893">
    <property type="entry name" value="NUDIX_BOX"/>
    <property type="match status" value="1"/>
</dbReference>